<proteinExistence type="inferred from homology"/>
<evidence type="ECO:0000256" key="1">
    <source>
        <dbReference type="ARBA" id="ARBA00008857"/>
    </source>
</evidence>
<gene>
    <name evidence="8" type="ORF">LT85_0748</name>
</gene>
<dbReference type="Pfam" id="PF13356">
    <property type="entry name" value="Arm-DNA-bind_3"/>
    <property type="match status" value="1"/>
</dbReference>
<dbReference type="PANTHER" id="PTHR30629">
    <property type="entry name" value="PROPHAGE INTEGRASE"/>
    <property type="match status" value="1"/>
</dbReference>
<dbReference type="PROSITE" id="PS51900">
    <property type="entry name" value="CB"/>
    <property type="match status" value="1"/>
</dbReference>
<dbReference type="GO" id="GO:0006310">
    <property type="term" value="P:DNA recombination"/>
    <property type="evidence" value="ECO:0007669"/>
    <property type="project" value="UniProtKB-KW"/>
</dbReference>
<dbReference type="InterPro" id="IPR038488">
    <property type="entry name" value="Integrase_DNA-bd_sf"/>
</dbReference>
<dbReference type="KEGG" id="care:LT85_0748"/>
<dbReference type="Gene3D" id="3.30.160.390">
    <property type="entry name" value="Integrase, DNA-binding domain"/>
    <property type="match status" value="1"/>
</dbReference>
<keyword evidence="4" id="KW-0233">DNA recombination</keyword>
<dbReference type="PROSITE" id="PS51898">
    <property type="entry name" value="TYR_RECOMBINASE"/>
    <property type="match status" value="1"/>
</dbReference>
<dbReference type="SUPFAM" id="SSF56349">
    <property type="entry name" value="DNA breaking-rejoining enzymes"/>
    <property type="match status" value="1"/>
</dbReference>
<dbReference type="Gene3D" id="1.10.443.10">
    <property type="entry name" value="Intergrase catalytic core"/>
    <property type="match status" value="1"/>
</dbReference>
<dbReference type="InterPro" id="IPR050808">
    <property type="entry name" value="Phage_Integrase"/>
</dbReference>
<feature type="domain" description="Tyr recombinase" evidence="6">
    <location>
        <begin position="200"/>
        <end position="378"/>
    </location>
</feature>
<evidence type="ECO:0000256" key="3">
    <source>
        <dbReference type="ARBA" id="ARBA00023125"/>
    </source>
</evidence>
<dbReference type="InterPro" id="IPR025166">
    <property type="entry name" value="Integrase_DNA_bind_dom"/>
</dbReference>
<dbReference type="RefSeq" id="WP_081992001.1">
    <property type="nucleotide sequence ID" value="NZ_CP009962.1"/>
</dbReference>
<dbReference type="STRING" id="279058.LT85_0748"/>
<keyword evidence="2" id="KW-0229">DNA integration</keyword>
<dbReference type="PANTHER" id="PTHR30629:SF2">
    <property type="entry name" value="PROPHAGE INTEGRASE INTS-RELATED"/>
    <property type="match status" value="1"/>
</dbReference>
<protein>
    <submittedName>
        <fullName evidence="8">Integrase</fullName>
    </submittedName>
</protein>
<dbReference type="Gene3D" id="1.10.150.130">
    <property type="match status" value="1"/>
</dbReference>
<name>A0A0A1F5C1_9BURK</name>
<dbReference type="HOGENOM" id="CLU_027562_0_4_4"/>
<dbReference type="InterPro" id="IPR013762">
    <property type="entry name" value="Integrase-like_cat_sf"/>
</dbReference>
<comment type="similarity">
    <text evidence="1">Belongs to the 'phage' integrase family.</text>
</comment>
<sequence>MARLNDTTVKSLRANPGQDRKDVWFDEKGLGMRVSKTGRKSWVFVYHFSGRARRITFGTYPTIGVAEIRSLHATALQNLERNIDPGDPIQLQRAEIRSAPTIDDLAKEYLLRHAARKKSGKEDERMLNHDVLPFWRTLKAADISRRDVNALLDRIIERGAPIAANRVLALIRKMFNFGIQRSIITENPCANVVQPALSIQRDRILSLDEIRTFWLNIEGAAMSAPVISALKLELVTAQRKGEIVSAEWSEVDFETRIWTIPASKAKNGIAHRVYLTDLALELLAKLKALSGNSRYWLPSRIGDKPLTVRSISHALRINLESIGISNVTPHDLRRTAASMISSMGTPRLVVSKILNHVDSSVTAVYDRHGYDQEKKIALTSWANKLLEICNLIPRVSYEPARKEQKIAVKYSVNLATNTPVQWA</sequence>
<feature type="domain" description="Core-binding (CB)" evidence="7">
    <location>
        <begin position="100"/>
        <end position="179"/>
    </location>
</feature>
<dbReference type="InterPro" id="IPR002104">
    <property type="entry name" value="Integrase_catalytic"/>
</dbReference>
<dbReference type="EMBL" id="CP009962">
    <property type="protein sequence ID" value="AIY39908.1"/>
    <property type="molecule type" value="Genomic_DNA"/>
</dbReference>
<dbReference type="Pfam" id="PF22022">
    <property type="entry name" value="Phage_int_M"/>
    <property type="match status" value="1"/>
</dbReference>
<dbReference type="AlphaFoldDB" id="A0A0A1F5C1"/>
<keyword evidence="3 5" id="KW-0238">DNA-binding</keyword>
<evidence type="ECO:0000256" key="4">
    <source>
        <dbReference type="ARBA" id="ARBA00023172"/>
    </source>
</evidence>
<dbReference type="InterPro" id="IPR010998">
    <property type="entry name" value="Integrase_recombinase_N"/>
</dbReference>
<dbReference type="InterPro" id="IPR053876">
    <property type="entry name" value="Phage_int_M"/>
</dbReference>
<reference evidence="9" key="1">
    <citation type="journal article" date="2014" name="Soil Biol. Biochem.">
        <title>Structure and function of bacterial communities in ageing soils: Insights from the Mendocino ecological staircase.</title>
        <authorList>
            <person name="Uroz S."/>
            <person name="Tech J.J."/>
            <person name="Sawaya N.A."/>
            <person name="Frey-Klett P."/>
            <person name="Leveau J.H.J."/>
        </authorList>
    </citation>
    <scope>NUCLEOTIDE SEQUENCE [LARGE SCALE GENOMIC DNA]</scope>
    <source>
        <strain evidence="9">Cal35</strain>
    </source>
</reference>
<dbReference type="Proteomes" id="UP000030302">
    <property type="component" value="Chromosome"/>
</dbReference>
<dbReference type="CDD" id="cd00801">
    <property type="entry name" value="INT_P4_C"/>
    <property type="match status" value="1"/>
</dbReference>
<evidence type="ECO:0000256" key="2">
    <source>
        <dbReference type="ARBA" id="ARBA00022908"/>
    </source>
</evidence>
<dbReference type="Pfam" id="PF00589">
    <property type="entry name" value="Phage_integrase"/>
    <property type="match status" value="1"/>
</dbReference>
<evidence type="ECO:0000259" key="6">
    <source>
        <dbReference type="PROSITE" id="PS51898"/>
    </source>
</evidence>
<evidence type="ECO:0000313" key="9">
    <source>
        <dbReference type="Proteomes" id="UP000030302"/>
    </source>
</evidence>
<evidence type="ECO:0000313" key="8">
    <source>
        <dbReference type="EMBL" id="AIY39908.1"/>
    </source>
</evidence>
<organism evidence="8 9">
    <name type="scientific">Collimonas arenae</name>
    <dbReference type="NCBI Taxonomy" id="279058"/>
    <lineage>
        <taxon>Bacteria</taxon>
        <taxon>Pseudomonadati</taxon>
        <taxon>Pseudomonadota</taxon>
        <taxon>Betaproteobacteria</taxon>
        <taxon>Burkholderiales</taxon>
        <taxon>Oxalobacteraceae</taxon>
        <taxon>Collimonas</taxon>
    </lineage>
</organism>
<dbReference type="InterPro" id="IPR044068">
    <property type="entry name" value="CB"/>
</dbReference>
<accession>A0A0A1F5C1</accession>
<dbReference type="InterPro" id="IPR011010">
    <property type="entry name" value="DNA_brk_join_enz"/>
</dbReference>
<evidence type="ECO:0000259" key="7">
    <source>
        <dbReference type="PROSITE" id="PS51900"/>
    </source>
</evidence>
<dbReference type="OrthoDB" id="9775880at2"/>
<dbReference type="GO" id="GO:0003677">
    <property type="term" value="F:DNA binding"/>
    <property type="evidence" value="ECO:0007669"/>
    <property type="project" value="UniProtKB-UniRule"/>
</dbReference>
<keyword evidence="9" id="KW-1185">Reference proteome</keyword>
<evidence type="ECO:0000256" key="5">
    <source>
        <dbReference type="PROSITE-ProRule" id="PRU01248"/>
    </source>
</evidence>
<dbReference type="GO" id="GO:0015074">
    <property type="term" value="P:DNA integration"/>
    <property type="evidence" value="ECO:0007669"/>
    <property type="project" value="UniProtKB-KW"/>
</dbReference>